<dbReference type="GO" id="GO:0008360">
    <property type="term" value="P:regulation of cell shape"/>
    <property type="evidence" value="ECO:0007669"/>
    <property type="project" value="UniProtKB-UniRule"/>
</dbReference>
<organism evidence="9 10">
    <name type="scientific">Methylophaga nitratireducenticrescens</name>
    <dbReference type="NCBI Taxonomy" id="754476"/>
    <lineage>
        <taxon>Bacteria</taxon>
        <taxon>Pseudomonadati</taxon>
        <taxon>Pseudomonadota</taxon>
        <taxon>Gammaproteobacteria</taxon>
        <taxon>Thiotrichales</taxon>
        <taxon>Piscirickettsiaceae</taxon>
        <taxon>Methylophaga</taxon>
    </lineage>
</organism>
<keyword evidence="6 7" id="KW-0961">Cell wall biogenesis/degradation</keyword>
<dbReference type="CDD" id="cd16913">
    <property type="entry name" value="YkuD_like"/>
    <property type="match status" value="1"/>
</dbReference>
<keyword evidence="5 7" id="KW-0573">Peptidoglycan synthesis</keyword>
<keyword evidence="10" id="KW-1185">Reference proteome</keyword>
<evidence type="ECO:0000256" key="2">
    <source>
        <dbReference type="ARBA" id="ARBA00005992"/>
    </source>
</evidence>
<dbReference type="HOGENOM" id="CLU_102842_3_0_6"/>
<dbReference type="SUPFAM" id="SSF141523">
    <property type="entry name" value="L,D-transpeptidase catalytic domain-like"/>
    <property type="match status" value="1"/>
</dbReference>
<name>I1XJD3_METNJ</name>
<keyword evidence="3" id="KW-0808">Transferase</keyword>
<comment type="similarity">
    <text evidence="2">Belongs to the YkuD family.</text>
</comment>
<gene>
    <name evidence="9" type="ordered locus">Q7A_1680</name>
</gene>
<reference evidence="9 10" key="1">
    <citation type="journal article" date="2012" name="J. Bacteriol.">
        <title>Complete genome sequences of Methylophaga sp. strain JAM1 and Methylophaga sp. strain JAM7.</title>
        <authorList>
            <person name="Villeneuve C."/>
            <person name="Martineau C."/>
            <person name="Mauffrey F."/>
            <person name="Villemur R."/>
        </authorList>
    </citation>
    <scope>NUCLEOTIDE SEQUENCE [LARGE SCALE GENOMIC DNA]</scope>
    <source>
        <strain evidence="9 10">JAM1</strain>
    </source>
</reference>
<sequence>MADSEAIEVVIVRSENKLLVRKNDKTLRTFKVAFGSGGRQPKMQEGDRRTPQGHYRIKDIRSSDKFYLFMHLDYPNMDDAKQALKDGRITRTQYRKILAAFIYNETPPQNTPLGGQIGIHGIGEETPDKLDIHAISNWTKGCIAMRNSEVRELAMWVDEGTPVIIIDSLESFKAAVNPYKAAVNP</sequence>
<dbReference type="Gene3D" id="2.40.440.10">
    <property type="entry name" value="L,D-transpeptidase catalytic domain-like"/>
    <property type="match status" value="1"/>
</dbReference>
<evidence type="ECO:0000313" key="9">
    <source>
        <dbReference type="EMBL" id="AFI84502.1"/>
    </source>
</evidence>
<evidence type="ECO:0000259" key="8">
    <source>
        <dbReference type="PROSITE" id="PS52029"/>
    </source>
</evidence>
<dbReference type="STRING" id="754476.Q7A_1680"/>
<evidence type="ECO:0000256" key="5">
    <source>
        <dbReference type="ARBA" id="ARBA00022984"/>
    </source>
</evidence>
<dbReference type="GO" id="GO:0004180">
    <property type="term" value="F:carboxypeptidase activity"/>
    <property type="evidence" value="ECO:0007669"/>
    <property type="project" value="UniProtKB-ARBA"/>
</dbReference>
<evidence type="ECO:0000256" key="4">
    <source>
        <dbReference type="ARBA" id="ARBA00022960"/>
    </source>
</evidence>
<dbReference type="GO" id="GO:0071555">
    <property type="term" value="P:cell wall organization"/>
    <property type="evidence" value="ECO:0007669"/>
    <property type="project" value="UniProtKB-UniRule"/>
</dbReference>
<feature type="active site" description="Nucleophile" evidence="7">
    <location>
        <position position="142"/>
    </location>
</feature>
<dbReference type="InterPro" id="IPR005490">
    <property type="entry name" value="LD_TPept_cat_dom"/>
</dbReference>
<comment type="pathway">
    <text evidence="1 7">Cell wall biogenesis; peptidoglycan biosynthesis.</text>
</comment>
<dbReference type="PATRIC" id="fig|754476.3.peg.1659"/>
<feature type="domain" description="L,D-TPase catalytic" evidence="8">
    <location>
        <begin position="7"/>
        <end position="166"/>
    </location>
</feature>
<protein>
    <recommendedName>
        <fullName evidence="8">L,D-TPase catalytic domain-containing protein</fullName>
    </recommendedName>
</protein>
<evidence type="ECO:0000256" key="7">
    <source>
        <dbReference type="PROSITE-ProRule" id="PRU01373"/>
    </source>
</evidence>
<evidence type="ECO:0000313" key="10">
    <source>
        <dbReference type="Proteomes" id="UP000009144"/>
    </source>
</evidence>
<evidence type="ECO:0000256" key="6">
    <source>
        <dbReference type="ARBA" id="ARBA00023316"/>
    </source>
</evidence>
<dbReference type="UniPathway" id="UPA00219"/>
<reference evidence="9 10" key="2">
    <citation type="journal article" date="2013" name="Int. J. Syst. Evol. Microbiol.">
        <title>Methylophaga nitratireducenticrescens sp. nov. and Methylophaga frappieri sp. nov., isolated from the biofilm of the methanol-fed denitrification system treating the seawater at the Montreal Biodome.</title>
        <authorList>
            <person name="Villeneuve C."/>
            <person name="Martineau C."/>
            <person name="Mauffrey F."/>
            <person name="Villemur R."/>
        </authorList>
    </citation>
    <scope>NUCLEOTIDE SEQUENCE [LARGE SCALE GENOMIC DNA]</scope>
    <source>
        <strain evidence="9 10">JAM1</strain>
    </source>
</reference>
<dbReference type="RefSeq" id="WP_014706875.1">
    <property type="nucleotide sequence ID" value="NC_017857.3"/>
</dbReference>
<dbReference type="InterPro" id="IPR038063">
    <property type="entry name" value="Transpep_catalytic_dom"/>
</dbReference>
<dbReference type="GO" id="GO:0009252">
    <property type="term" value="P:peptidoglycan biosynthetic process"/>
    <property type="evidence" value="ECO:0007669"/>
    <property type="project" value="UniProtKB-UniPathway"/>
</dbReference>
<accession>I1XJD3</accession>
<dbReference type="AlphaFoldDB" id="I1XJD3"/>
<dbReference type="GO" id="GO:0016740">
    <property type="term" value="F:transferase activity"/>
    <property type="evidence" value="ECO:0007669"/>
    <property type="project" value="UniProtKB-KW"/>
</dbReference>
<dbReference type="eggNOG" id="COG3034">
    <property type="taxonomic scope" value="Bacteria"/>
</dbReference>
<dbReference type="EMBL" id="CP003390">
    <property type="protein sequence ID" value="AFI84502.1"/>
    <property type="molecule type" value="Genomic_DNA"/>
</dbReference>
<evidence type="ECO:0000256" key="1">
    <source>
        <dbReference type="ARBA" id="ARBA00004752"/>
    </source>
</evidence>
<feature type="active site" description="Proton donor/acceptor" evidence="7">
    <location>
        <position position="120"/>
    </location>
</feature>
<dbReference type="PANTHER" id="PTHR36699">
    <property type="entry name" value="LD-TRANSPEPTIDASE"/>
    <property type="match status" value="1"/>
</dbReference>
<evidence type="ECO:0000256" key="3">
    <source>
        <dbReference type="ARBA" id="ARBA00022679"/>
    </source>
</evidence>
<dbReference type="PROSITE" id="PS52029">
    <property type="entry name" value="LD_TPASE"/>
    <property type="match status" value="1"/>
</dbReference>
<dbReference type="Proteomes" id="UP000009144">
    <property type="component" value="Chromosome"/>
</dbReference>
<dbReference type="PANTHER" id="PTHR36699:SF1">
    <property type="entry name" value="L,D-TRANSPEPTIDASE YAFK-RELATED"/>
    <property type="match status" value="1"/>
</dbReference>
<keyword evidence="4 7" id="KW-0133">Cell shape</keyword>
<dbReference type="KEGG" id="mej:Q7A_1680"/>
<dbReference type="Pfam" id="PF03734">
    <property type="entry name" value="YkuD"/>
    <property type="match status" value="1"/>
</dbReference>
<proteinExistence type="inferred from homology"/>